<dbReference type="Gene3D" id="3.30.1490.70">
    <property type="match status" value="1"/>
</dbReference>
<feature type="region of interest" description="Disordered" evidence="1">
    <location>
        <begin position="135"/>
        <end position="209"/>
    </location>
</feature>
<dbReference type="Pfam" id="PF01068">
    <property type="entry name" value="DNA_ligase_A_M"/>
    <property type="match status" value="1"/>
</dbReference>
<dbReference type="AlphaFoldDB" id="A0A2T0UPH7"/>
<dbReference type="GO" id="GO:0003910">
    <property type="term" value="F:DNA ligase (ATP) activity"/>
    <property type="evidence" value="ECO:0007669"/>
    <property type="project" value="InterPro"/>
</dbReference>
<name>A0A2T0UPH7_9ACTN</name>
<proteinExistence type="predicted"/>
<organism evidence="3 4">
    <name type="scientific">Glycomyces artemisiae</name>
    <dbReference type="NCBI Taxonomy" id="1076443"/>
    <lineage>
        <taxon>Bacteria</taxon>
        <taxon>Bacillati</taxon>
        <taxon>Actinomycetota</taxon>
        <taxon>Actinomycetes</taxon>
        <taxon>Glycomycetales</taxon>
        <taxon>Glycomycetaceae</taxon>
        <taxon>Glycomyces</taxon>
    </lineage>
</organism>
<evidence type="ECO:0000256" key="1">
    <source>
        <dbReference type="SAM" id="MobiDB-lite"/>
    </source>
</evidence>
<dbReference type="InterPro" id="IPR012310">
    <property type="entry name" value="DNA_ligase_ATP-dep_cent"/>
</dbReference>
<evidence type="ECO:0000259" key="2">
    <source>
        <dbReference type="Pfam" id="PF01068"/>
    </source>
</evidence>
<sequence length="209" mass="23348">MLPIPGPPPSRGGWSYEREQDGLRVVCGAADGCWRMLTRYGTDLADRFPELARITDFHGTVLDGELVLSPAGMRRRYTSPEDAARLADDFPATVVVFDVLALNAVDVRHEPYIYRRIALDGLGLTAGAWRTRPWTTDPPADPRGSIAKRLASPYTSGRSPDWIRLRKPSPDRAEMPHLAQPHHGTAPVEVVLDERRNTPRARLEHRVSQ</sequence>
<reference evidence="3 4" key="1">
    <citation type="submission" date="2018-03" db="EMBL/GenBank/DDBJ databases">
        <title>Genomic Encyclopedia of Type Strains, Phase III (KMG-III): the genomes of soil and plant-associated and newly described type strains.</title>
        <authorList>
            <person name="Whitman W."/>
        </authorList>
    </citation>
    <scope>NUCLEOTIDE SEQUENCE [LARGE SCALE GENOMIC DNA]</scope>
    <source>
        <strain evidence="3 4">CGMCC 4.7067</strain>
    </source>
</reference>
<keyword evidence="3" id="KW-0436">Ligase</keyword>
<feature type="domain" description="ATP-dependent DNA ligase family profile" evidence="2">
    <location>
        <begin position="13"/>
        <end position="120"/>
    </location>
</feature>
<dbReference type="GO" id="GO:0006310">
    <property type="term" value="P:DNA recombination"/>
    <property type="evidence" value="ECO:0007669"/>
    <property type="project" value="InterPro"/>
</dbReference>
<evidence type="ECO:0000313" key="3">
    <source>
        <dbReference type="EMBL" id="PRY59821.1"/>
    </source>
</evidence>
<feature type="compositionally biased region" description="Basic and acidic residues" evidence="1">
    <location>
        <begin position="192"/>
        <end position="209"/>
    </location>
</feature>
<gene>
    <name evidence="3" type="ORF">B0I28_103295</name>
</gene>
<dbReference type="SUPFAM" id="SSF56091">
    <property type="entry name" value="DNA ligase/mRNA capping enzyme, catalytic domain"/>
    <property type="match status" value="1"/>
</dbReference>
<evidence type="ECO:0000313" key="4">
    <source>
        <dbReference type="Proteomes" id="UP000238176"/>
    </source>
</evidence>
<protein>
    <submittedName>
        <fullName evidence="3">ATP dependent DNA ligase-like protein</fullName>
    </submittedName>
</protein>
<keyword evidence="4" id="KW-1185">Reference proteome</keyword>
<dbReference type="Proteomes" id="UP000238176">
    <property type="component" value="Unassembled WGS sequence"/>
</dbReference>
<comment type="caution">
    <text evidence="3">The sequence shown here is derived from an EMBL/GenBank/DDBJ whole genome shotgun (WGS) entry which is preliminary data.</text>
</comment>
<feature type="compositionally biased region" description="Basic and acidic residues" evidence="1">
    <location>
        <begin position="161"/>
        <end position="175"/>
    </location>
</feature>
<dbReference type="GO" id="GO:0006281">
    <property type="term" value="P:DNA repair"/>
    <property type="evidence" value="ECO:0007669"/>
    <property type="project" value="InterPro"/>
</dbReference>
<dbReference type="GO" id="GO:0005524">
    <property type="term" value="F:ATP binding"/>
    <property type="evidence" value="ECO:0007669"/>
    <property type="project" value="InterPro"/>
</dbReference>
<accession>A0A2T0UPH7</accession>
<dbReference type="EMBL" id="PVTJ01000003">
    <property type="protein sequence ID" value="PRY59821.1"/>
    <property type="molecule type" value="Genomic_DNA"/>
</dbReference>
<dbReference type="Gene3D" id="3.30.470.30">
    <property type="entry name" value="DNA ligase/mRNA capping enzyme"/>
    <property type="match status" value="1"/>
</dbReference>